<keyword evidence="4" id="KW-1185">Reference proteome</keyword>
<dbReference type="EMBL" id="CP008953">
    <property type="protein sequence ID" value="AIG78476.1"/>
    <property type="molecule type" value="Genomic_DNA"/>
</dbReference>
<keyword evidence="2" id="KW-0812">Transmembrane</keyword>
<evidence type="ECO:0000313" key="3">
    <source>
        <dbReference type="EMBL" id="AIG78476.1"/>
    </source>
</evidence>
<feature type="region of interest" description="Disordered" evidence="1">
    <location>
        <begin position="1"/>
        <end position="25"/>
    </location>
</feature>
<proteinExistence type="predicted"/>
<feature type="compositionally biased region" description="Pro residues" evidence="1">
    <location>
        <begin position="1"/>
        <end position="14"/>
    </location>
</feature>
<dbReference type="Proteomes" id="UP000028492">
    <property type="component" value="Chromosome"/>
</dbReference>
<evidence type="ECO:0000313" key="4">
    <source>
        <dbReference type="Proteomes" id="UP000028492"/>
    </source>
</evidence>
<gene>
    <name evidence="3" type="ORF">AJAP_28190</name>
</gene>
<reference evidence="3 4" key="1">
    <citation type="journal article" date="2014" name="J. Biotechnol.">
        <title>Complete genome sequence of the actinobacterium Amycolatopsis japonica MG417-CF17(T) (=DSM 44213T) producing (S,S)-N,N'-ethylenediaminedisuccinic acid.</title>
        <authorList>
            <person name="Stegmann E."/>
            <person name="Albersmeier A."/>
            <person name="Spohn M."/>
            <person name="Gert H."/>
            <person name="Weber T."/>
            <person name="Wohlleben W."/>
            <person name="Kalinowski J."/>
            <person name="Ruckert C."/>
        </authorList>
    </citation>
    <scope>NUCLEOTIDE SEQUENCE [LARGE SCALE GENOMIC DNA]</scope>
    <source>
        <strain evidence="4">MG417-CF17 (DSM 44213)</strain>
    </source>
</reference>
<keyword evidence="2" id="KW-1133">Transmembrane helix</keyword>
<accession>A0A075V1E0</accession>
<protein>
    <submittedName>
        <fullName evidence="3">Putative membrane protein</fullName>
    </submittedName>
</protein>
<keyword evidence="2" id="KW-0472">Membrane</keyword>
<dbReference type="AlphaFoldDB" id="A0A075V1E0"/>
<sequence length="82" mass="8559">MTTPNTPAPTPHSQPDPSNSDGPLNKLIDRLPKEVGPGWFLLALLVLVLGVIGVTYIAGFWIAAAGGLIGLAALFAAIQKRK</sequence>
<evidence type="ECO:0000256" key="1">
    <source>
        <dbReference type="SAM" id="MobiDB-lite"/>
    </source>
</evidence>
<dbReference type="HOGENOM" id="CLU_2550876_0_0_11"/>
<name>A0A075V1E0_9PSEU</name>
<feature type="transmembrane region" description="Helical" evidence="2">
    <location>
        <begin position="60"/>
        <end position="78"/>
    </location>
</feature>
<evidence type="ECO:0000256" key="2">
    <source>
        <dbReference type="SAM" id="Phobius"/>
    </source>
</evidence>
<feature type="transmembrane region" description="Helical" evidence="2">
    <location>
        <begin position="35"/>
        <end position="54"/>
    </location>
</feature>
<dbReference type="KEGG" id="aja:AJAP_28190"/>
<organism evidence="3 4">
    <name type="scientific">Amycolatopsis japonica</name>
    <dbReference type="NCBI Taxonomy" id="208439"/>
    <lineage>
        <taxon>Bacteria</taxon>
        <taxon>Bacillati</taxon>
        <taxon>Actinomycetota</taxon>
        <taxon>Actinomycetes</taxon>
        <taxon>Pseudonocardiales</taxon>
        <taxon>Pseudonocardiaceae</taxon>
        <taxon>Amycolatopsis</taxon>
        <taxon>Amycolatopsis japonica group</taxon>
    </lineage>
</organism>
<dbReference type="RefSeq" id="WP_038516771.1">
    <property type="nucleotide sequence ID" value="NZ_CP008953.1"/>
</dbReference>